<proteinExistence type="inferred from homology"/>
<comment type="pathway">
    <text evidence="1 5">Carotenoid biosynthesis.</text>
</comment>
<accession>A0A5C5WX19</accession>
<dbReference type="PROSITE" id="PS00982">
    <property type="entry name" value="PHYTOENE_DH"/>
    <property type="match status" value="1"/>
</dbReference>
<protein>
    <submittedName>
        <fullName evidence="7">All-trans-zeta-carotene desaturase</fullName>
        <ecNumber evidence="7">1.3.99.26</ecNumber>
    </submittedName>
</protein>
<keyword evidence="4 5" id="KW-0560">Oxidoreductase</keyword>
<dbReference type="InterPro" id="IPR014105">
    <property type="entry name" value="Carotenoid/retinoid_OxRdtase"/>
</dbReference>
<comment type="similarity">
    <text evidence="2 5">Belongs to the carotenoid/retinoid oxidoreductase family.</text>
</comment>
<feature type="domain" description="Amine oxidase" evidence="6">
    <location>
        <begin position="14"/>
        <end position="479"/>
    </location>
</feature>
<dbReference type="NCBIfam" id="TIGR02734">
    <property type="entry name" value="crtI_fam"/>
    <property type="match status" value="1"/>
</dbReference>
<name>A0A5C5WX19_9BACT</name>
<sequence>MSSRKVVVVGAGPGGLASAMQLAKAGCDVTVLERRGKVGGRTSAIEIEGFRFDCGPTFFLYPRVLGEIFRSVGYELADEVPMHRLDPQYRLTFGGGGQLDCTPDMDEMDRQIAKFAPSDVGALRRYMDDNRVKLEKFRPILESPFSSPMDLLRPSVLGAARHLHPMRSLGTELERYFKDPRLVIAFAFQAKYLGMSPFQCPSLFSILSFLEYEHGVWHPEGGCSRVSERMAELAEEMGVKFRLNESVTSVEMQGRQLTALHTDSDRYEADAFVVNADFADWMSKTVPNETRKRWSNEKLAQKKYSCSTYMLYLGIEGSYDLPHHNIHISEDYERNLREIEIEQVLSKDPSFYVQNPCVTDLSLAPSGMSSLYVLVPVTHESKHVNWKTEADGFRELTLDKLAAIGMDDIRDRIRVEHRITPDDWQNQYAIYKGATFNLAHNLGQMLHNRPHNRFEEMDGVYLVGGGTHPGSGLPVIYESSRITTRLLLDDLGMSTQFIDEGTKMKVSGFETPVFA</sequence>
<evidence type="ECO:0000256" key="2">
    <source>
        <dbReference type="ARBA" id="ARBA00006046"/>
    </source>
</evidence>
<dbReference type="GO" id="GO:0016627">
    <property type="term" value="F:oxidoreductase activity, acting on the CH-CH group of donors"/>
    <property type="evidence" value="ECO:0007669"/>
    <property type="project" value="UniProtKB-ARBA"/>
</dbReference>
<dbReference type="Proteomes" id="UP000316598">
    <property type="component" value="Unassembled WGS sequence"/>
</dbReference>
<organism evidence="7 8">
    <name type="scientific">Rubripirellula amarantea</name>
    <dbReference type="NCBI Taxonomy" id="2527999"/>
    <lineage>
        <taxon>Bacteria</taxon>
        <taxon>Pseudomonadati</taxon>
        <taxon>Planctomycetota</taxon>
        <taxon>Planctomycetia</taxon>
        <taxon>Pirellulales</taxon>
        <taxon>Pirellulaceae</taxon>
        <taxon>Rubripirellula</taxon>
    </lineage>
</organism>
<evidence type="ECO:0000256" key="3">
    <source>
        <dbReference type="ARBA" id="ARBA00022746"/>
    </source>
</evidence>
<dbReference type="RefSeq" id="WP_146514565.1">
    <property type="nucleotide sequence ID" value="NZ_SJPI01000001.1"/>
</dbReference>
<dbReference type="InterPro" id="IPR002937">
    <property type="entry name" value="Amino_oxidase"/>
</dbReference>
<keyword evidence="3 5" id="KW-0125">Carotenoid biosynthesis</keyword>
<dbReference type="EC" id="1.3.99.26" evidence="7"/>
<dbReference type="InterPro" id="IPR008150">
    <property type="entry name" value="Phytoene_DH_bac_CS"/>
</dbReference>
<comment type="caution">
    <text evidence="7">The sequence shown here is derived from an EMBL/GenBank/DDBJ whole genome shotgun (WGS) entry which is preliminary data.</text>
</comment>
<evidence type="ECO:0000313" key="7">
    <source>
        <dbReference type="EMBL" id="TWT54533.1"/>
    </source>
</evidence>
<dbReference type="AlphaFoldDB" id="A0A5C5WX19"/>
<dbReference type="InterPro" id="IPR036188">
    <property type="entry name" value="FAD/NAD-bd_sf"/>
</dbReference>
<dbReference type="OrthoDB" id="9814556at2"/>
<evidence type="ECO:0000313" key="8">
    <source>
        <dbReference type="Proteomes" id="UP000316598"/>
    </source>
</evidence>
<dbReference type="PANTHER" id="PTHR43734:SF1">
    <property type="entry name" value="PHYTOENE DESATURASE"/>
    <property type="match status" value="1"/>
</dbReference>
<dbReference type="PANTHER" id="PTHR43734">
    <property type="entry name" value="PHYTOENE DESATURASE"/>
    <property type="match status" value="1"/>
</dbReference>
<dbReference type="PRINTS" id="PR00419">
    <property type="entry name" value="ADXRDTASE"/>
</dbReference>
<reference evidence="7 8" key="1">
    <citation type="submission" date="2019-02" db="EMBL/GenBank/DDBJ databases">
        <title>Deep-cultivation of Planctomycetes and their phenomic and genomic characterization uncovers novel biology.</title>
        <authorList>
            <person name="Wiegand S."/>
            <person name="Jogler M."/>
            <person name="Boedeker C."/>
            <person name="Pinto D."/>
            <person name="Vollmers J."/>
            <person name="Rivas-Marin E."/>
            <person name="Kohn T."/>
            <person name="Peeters S.H."/>
            <person name="Heuer A."/>
            <person name="Rast P."/>
            <person name="Oberbeckmann S."/>
            <person name="Bunk B."/>
            <person name="Jeske O."/>
            <person name="Meyerdierks A."/>
            <person name="Storesund J.E."/>
            <person name="Kallscheuer N."/>
            <person name="Luecker S."/>
            <person name="Lage O.M."/>
            <person name="Pohl T."/>
            <person name="Merkel B.J."/>
            <person name="Hornburger P."/>
            <person name="Mueller R.-W."/>
            <person name="Bruemmer F."/>
            <person name="Labrenz M."/>
            <person name="Spormann A.M."/>
            <person name="Op Den Camp H."/>
            <person name="Overmann J."/>
            <person name="Amann R."/>
            <person name="Jetten M.S.M."/>
            <person name="Mascher T."/>
            <person name="Medema M.H."/>
            <person name="Devos D.P."/>
            <person name="Kaster A.-K."/>
            <person name="Ovreas L."/>
            <person name="Rohde M."/>
            <person name="Galperin M.Y."/>
            <person name="Jogler C."/>
        </authorList>
    </citation>
    <scope>NUCLEOTIDE SEQUENCE [LARGE SCALE GENOMIC DNA]</scope>
    <source>
        <strain evidence="7 8">Pla22</strain>
    </source>
</reference>
<gene>
    <name evidence="7" type="primary">carC</name>
    <name evidence="7" type="ORF">Pla22_21810</name>
</gene>
<keyword evidence="8" id="KW-1185">Reference proteome</keyword>
<dbReference type="EMBL" id="SJPI01000001">
    <property type="protein sequence ID" value="TWT54533.1"/>
    <property type="molecule type" value="Genomic_DNA"/>
</dbReference>
<evidence type="ECO:0000259" key="6">
    <source>
        <dbReference type="Pfam" id="PF01593"/>
    </source>
</evidence>
<dbReference type="Gene3D" id="3.50.50.60">
    <property type="entry name" value="FAD/NAD(P)-binding domain"/>
    <property type="match status" value="2"/>
</dbReference>
<evidence type="ECO:0000256" key="5">
    <source>
        <dbReference type="RuleBase" id="RU362075"/>
    </source>
</evidence>
<dbReference type="GO" id="GO:0016117">
    <property type="term" value="P:carotenoid biosynthetic process"/>
    <property type="evidence" value="ECO:0007669"/>
    <property type="project" value="UniProtKB-KW"/>
</dbReference>
<evidence type="ECO:0000256" key="1">
    <source>
        <dbReference type="ARBA" id="ARBA00004829"/>
    </source>
</evidence>
<evidence type="ECO:0000256" key="4">
    <source>
        <dbReference type="ARBA" id="ARBA00023002"/>
    </source>
</evidence>
<dbReference type="SUPFAM" id="SSF51905">
    <property type="entry name" value="FAD/NAD(P)-binding domain"/>
    <property type="match status" value="1"/>
</dbReference>
<dbReference type="Pfam" id="PF01593">
    <property type="entry name" value="Amino_oxidase"/>
    <property type="match status" value="1"/>
</dbReference>